<feature type="domain" description="Tryptophan synthase beta chain-like PALP" evidence="7">
    <location>
        <begin position="21"/>
        <end position="325"/>
    </location>
</feature>
<keyword evidence="3" id="KW-0663">Pyridoxal phosphate</keyword>
<reference evidence="9" key="1">
    <citation type="submission" date="2017-03" db="EMBL/GenBank/DDBJ databases">
        <authorList>
            <person name="Rodrigo-Torres L."/>
            <person name="Arahal R.D."/>
            <person name="Lucena T."/>
        </authorList>
    </citation>
    <scope>NUCLEOTIDE SEQUENCE [LARGE SCALE GENOMIC DNA]</scope>
    <source>
        <strain evidence="9">CECT 8370</strain>
    </source>
</reference>
<evidence type="ECO:0000256" key="4">
    <source>
        <dbReference type="ARBA" id="ARBA00072081"/>
    </source>
</evidence>
<dbReference type="Gene3D" id="3.40.50.1100">
    <property type="match status" value="2"/>
</dbReference>
<dbReference type="SUPFAM" id="SSF53686">
    <property type="entry name" value="Tryptophan synthase beta subunit-like PLP-dependent enzymes"/>
    <property type="match status" value="1"/>
</dbReference>
<dbReference type="GO" id="GO:0016765">
    <property type="term" value="F:transferase activity, transferring alkyl or aryl (other than methyl) groups"/>
    <property type="evidence" value="ECO:0007669"/>
    <property type="project" value="UniProtKB-ARBA"/>
</dbReference>
<protein>
    <recommendedName>
        <fullName evidence="4">Cysteine synthase B</fullName>
    </recommendedName>
    <alternativeName>
        <fullName evidence="5">O-acetylserine (thiol)-lyase B</fullName>
    </alternativeName>
    <alternativeName>
        <fullName evidence="6">O-acetylserine sulfhydrylase B</fullName>
    </alternativeName>
</protein>
<dbReference type="CDD" id="cd01561">
    <property type="entry name" value="CBS_like"/>
    <property type="match status" value="1"/>
</dbReference>
<dbReference type="Pfam" id="PF00291">
    <property type="entry name" value="PALP"/>
    <property type="match status" value="1"/>
</dbReference>
<dbReference type="GO" id="GO:0006535">
    <property type="term" value="P:cysteine biosynthetic process from serine"/>
    <property type="evidence" value="ECO:0007669"/>
    <property type="project" value="InterPro"/>
</dbReference>
<dbReference type="RefSeq" id="WP_085828407.1">
    <property type="nucleotide sequence ID" value="NZ_FWFJ01000050.1"/>
</dbReference>
<evidence type="ECO:0000256" key="5">
    <source>
        <dbReference type="ARBA" id="ARBA00078257"/>
    </source>
</evidence>
<dbReference type="EMBL" id="FWFJ01000050">
    <property type="protein sequence ID" value="SLN72011.1"/>
    <property type="molecule type" value="Genomic_DNA"/>
</dbReference>
<dbReference type="InterPro" id="IPR036052">
    <property type="entry name" value="TrpB-like_PALP_sf"/>
</dbReference>
<dbReference type="InterPro" id="IPR001926">
    <property type="entry name" value="TrpB-like_PALP"/>
</dbReference>
<dbReference type="InterPro" id="IPR001216">
    <property type="entry name" value="P-phosphate_BS"/>
</dbReference>
<evidence type="ECO:0000259" key="7">
    <source>
        <dbReference type="Pfam" id="PF00291"/>
    </source>
</evidence>
<evidence type="ECO:0000256" key="1">
    <source>
        <dbReference type="ARBA" id="ARBA00001933"/>
    </source>
</evidence>
<name>A0A1X7A6S2_9RHOB</name>
<dbReference type="AlphaFoldDB" id="A0A1X7A6S2"/>
<dbReference type="PANTHER" id="PTHR10314">
    <property type="entry name" value="CYSTATHIONINE BETA-SYNTHASE"/>
    <property type="match status" value="1"/>
</dbReference>
<dbReference type="FunFam" id="3.40.50.1100:FF:000003">
    <property type="entry name" value="Cystathionine beta-synthase"/>
    <property type="match status" value="1"/>
</dbReference>
<comment type="similarity">
    <text evidence="2">Belongs to the cysteine synthase/cystathionine beta-synthase family.</text>
</comment>
<keyword evidence="9" id="KW-1185">Reference proteome</keyword>
<proteinExistence type="inferred from homology"/>
<evidence type="ECO:0000256" key="6">
    <source>
        <dbReference type="ARBA" id="ARBA00079153"/>
    </source>
</evidence>
<comment type="cofactor">
    <cofactor evidence="1">
        <name>pyridoxal 5'-phosphate</name>
        <dbReference type="ChEBI" id="CHEBI:597326"/>
    </cofactor>
</comment>
<dbReference type="OrthoDB" id="9805733at2"/>
<evidence type="ECO:0000256" key="3">
    <source>
        <dbReference type="ARBA" id="ARBA00022898"/>
    </source>
</evidence>
<dbReference type="InterPro" id="IPR050214">
    <property type="entry name" value="Cys_Synth/Cystath_Beta-Synth"/>
</dbReference>
<evidence type="ECO:0000313" key="9">
    <source>
        <dbReference type="Proteomes" id="UP000194012"/>
    </source>
</evidence>
<dbReference type="Proteomes" id="UP000194012">
    <property type="component" value="Unassembled WGS sequence"/>
</dbReference>
<organism evidence="8 9">
    <name type="scientific">Roseovarius gaetbuli</name>
    <dbReference type="NCBI Taxonomy" id="1356575"/>
    <lineage>
        <taxon>Bacteria</taxon>
        <taxon>Pseudomonadati</taxon>
        <taxon>Pseudomonadota</taxon>
        <taxon>Alphaproteobacteria</taxon>
        <taxon>Rhodobacterales</taxon>
        <taxon>Roseobacteraceae</taxon>
        <taxon>Roseovarius</taxon>
    </lineage>
</organism>
<accession>A0A1X7A6S2</accession>
<dbReference type="PROSITE" id="PS00901">
    <property type="entry name" value="CYS_SYNTHASE"/>
    <property type="match status" value="1"/>
</dbReference>
<evidence type="ECO:0000256" key="2">
    <source>
        <dbReference type="ARBA" id="ARBA00007103"/>
    </source>
</evidence>
<gene>
    <name evidence="8" type="ORF">ROG8370_03480</name>
</gene>
<evidence type="ECO:0000313" key="8">
    <source>
        <dbReference type="EMBL" id="SLN72011.1"/>
    </source>
</evidence>
<sequence>MPADAAIRITKGRGRLYDSVLETIGDTPVIRINNIPSHGATIYVKAEAFNPAGSVKDRLAVNIIEAAERSGALKPGQTVVEATSGNTGIGLAMVCAQKGYPLVVTMADSFSVERRRLMRMFGAKVVLTPRAEKGLGMYRKAVELAQTHDWFLASQFETQANADIHESTTAREIIADFDGSRLDYFVSGYGTGGTVTGTARVLRKERPDTKIILTEPANAQLLGSGHAQERDANGAPALSHPAFEPHPIQGWTPDFIPAVLQEAIDGEYYDELIPVAGADGIKHAQELARKEGIFTGISGGSTFAISLAVAKTAPDGAVILCMLPDTGERYLSTPMFESIEENMDDEELMISHSTPSGQIGLE</sequence>